<evidence type="ECO:0000313" key="2">
    <source>
        <dbReference type="EMBL" id="EEW92899.1"/>
    </source>
</evidence>
<protein>
    <recommendedName>
        <fullName evidence="1">Regulatory protein YycH domain-containing protein</fullName>
    </recommendedName>
</protein>
<gene>
    <name evidence="2" type="ORF">HMPREF0446_00887</name>
</gene>
<dbReference type="AlphaFoldDB" id="D0BLN4"/>
<dbReference type="Pfam" id="PF07435">
    <property type="entry name" value="YycH"/>
    <property type="match status" value="1"/>
</dbReference>
<reference evidence="2" key="2">
    <citation type="submission" date="2011-10" db="EMBL/GenBank/DDBJ databases">
        <title>The Genome Sequence of Granulicatella elegans ATCC 700633.</title>
        <authorList>
            <consortium name="The Broad Institute Genome Sequencing Platform"/>
            <consortium name="The Broad Institute Genome Sequencing Center for Infectious Disease"/>
            <person name="Earl A."/>
            <person name="Ward D."/>
            <person name="Feldgarden M."/>
            <person name="Gevers D."/>
            <person name="Sibley C.D."/>
            <person name="Field T.R."/>
            <person name="Grinwis M."/>
            <person name="Eshaghurshan C.S."/>
            <person name="Surette M.G."/>
            <person name="Young S.K."/>
            <person name="Zeng Q."/>
            <person name="Gargeya S."/>
            <person name="Fitzgerald M."/>
            <person name="Haas B."/>
            <person name="Abouelleil A."/>
            <person name="Alvarado L."/>
            <person name="Arachchi H.M."/>
            <person name="Berlin A."/>
            <person name="Brown A."/>
            <person name="Chapman S.B."/>
            <person name="Chen Z."/>
            <person name="Dunbar C."/>
            <person name="Freedman E."/>
            <person name="Gearin G."/>
            <person name="Goldberg J."/>
            <person name="Griggs A."/>
            <person name="Gujja S."/>
            <person name="Heiman D."/>
            <person name="Howarth C."/>
            <person name="Larson L."/>
            <person name="Lui A."/>
            <person name="MacDonald P.J.P."/>
            <person name="Montmayeur A."/>
            <person name="Murphy C."/>
            <person name="Neiman D."/>
            <person name="Pearson M."/>
            <person name="Priest M."/>
            <person name="Roberts A."/>
            <person name="Saif S."/>
            <person name="Shea T."/>
            <person name="Shenoy N."/>
            <person name="Sisk P."/>
            <person name="Stolte C."/>
            <person name="Sykes S."/>
            <person name="Wortman J."/>
            <person name="Nusbaum C."/>
            <person name="Birren B."/>
        </authorList>
    </citation>
    <scope>NUCLEOTIDE SEQUENCE [LARGE SCALE GENOMIC DNA]</scope>
    <source>
        <strain evidence="2">ATCC 700633</strain>
    </source>
</reference>
<proteinExistence type="predicted"/>
<feature type="domain" description="Regulatory protein YycH" evidence="1">
    <location>
        <begin position="12"/>
        <end position="428"/>
    </location>
</feature>
<evidence type="ECO:0000313" key="3">
    <source>
        <dbReference type="Proteomes" id="UP000002939"/>
    </source>
</evidence>
<sequence length="444" mass="51380">MGMKIRLRYLVFILILLSIISLVLTMAVVFRPVEIFSPNGFTRNVASTNQDASTQTRVSYSLEDVFRPTRFIISHENKGKMTSDSTIIASVNEDLVGKYKDISKKEVLSQEAYEQLVLRDSYGQLLFDAPVTFGVMTRYFNDVPEEYKQETFSRIIYRHDDSKNVYFINDYTKQVFQAKTDQDIQSELSKYYDDTKFHVVESYILKNKQIFIEVNNLSLEKQTYLMEQIPMSFYITQLFANPSELRNRSDGQSIIYNDNLSQLKMDRTTNVISYYQNRVDEEHLTPTVHLQQSFAQMKKLGGWKLGMSFSDFDSDRKIVEYMRYVGTYPILSNAKEGLSQFIITASGIEKMRVSSLIAETPIPSKNESIDLMSGKDLMDQILGKGIALDTLEDIRLGYAWQLSRESNQIVEFVPNWFIKIDHKWKTLEEVFLPTLDQGGDNDGF</sequence>
<dbReference type="CDD" id="cd15787">
    <property type="entry name" value="YycH_N"/>
    <property type="match status" value="1"/>
</dbReference>
<organism evidence="2 3">
    <name type="scientific">Granulicatella elegans ATCC 700633</name>
    <dbReference type="NCBI Taxonomy" id="626369"/>
    <lineage>
        <taxon>Bacteria</taxon>
        <taxon>Bacillati</taxon>
        <taxon>Bacillota</taxon>
        <taxon>Bacilli</taxon>
        <taxon>Lactobacillales</taxon>
        <taxon>Carnobacteriaceae</taxon>
        <taxon>Granulicatella</taxon>
    </lineage>
</organism>
<dbReference type="Gene3D" id="3.10.450.310">
    <property type="match status" value="1"/>
</dbReference>
<name>D0BLN4_9LACT</name>
<dbReference type="RefSeq" id="WP_006703160.1">
    <property type="nucleotide sequence ID" value="NZ_KI391971.1"/>
</dbReference>
<dbReference type="OrthoDB" id="2382185at2"/>
<dbReference type="EMBL" id="ACRF02000016">
    <property type="protein sequence ID" value="EEW92899.1"/>
    <property type="molecule type" value="Genomic_DNA"/>
</dbReference>
<dbReference type="InterPro" id="IPR009996">
    <property type="entry name" value="YycH"/>
</dbReference>
<reference evidence="2" key="1">
    <citation type="submission" date="2009-09" db="EMBL/GenBank/DDBJ databases">
        <authorList>
            <consortium name="The Broad Institute Genome Sequencing Platform"/>
            <person name="Ward D."/>
            <person name="Feldgarden M."/>
            <person name="Earl A."/>
            <person name="Young S.K."/>
            <person name="Zeng Q."/>
            <person name="Koehrsen M."/>
            <person name="Alvarado L."/>
            <person name="Berlin A."/>
            <person name="Bochicchio J."/>
            <person name="Borenstein D."/>
            <person name="Chapman S.B."/>
            <person name="Chen Z."/>
            <person name="Engels R."/>
            <person name="Freedman E."/>
            <person name="Gellesch M."/>
            <person name="Goldberg J."/>
            <person name="Griggs A."/>
            <person name="Gujja S."/>
            <person name="Heilman E."/>
            <person name="Heiman D."/>
            <person name="Hepburn T."/>
            <person name="Howarth C."/>
            <person name="Jen D."/>
            <person name="Larson L."/>
            <person name="Lewis B."/>
            <person name="Mehta T."/>
            <person name="Park D."/>
            <person name="Pearson M."/>
            <person name="Roberts A."/>
            <person name="Saif S."/>
            <person name="Shea T."/>
            <person name="Shenoy N."/>
            <person name="Sisk P."/>
            <person name="Stolte C."/>
            <person name="Sykes S."/>
            <person name="Thomson T."/>
            <person name="Walk T."/>
            <person name="White J."/>
            <person name="Yandava C."/>
            <person name="Sibley C.D."/>
            <person name="Field T.R."/>
            <person name="Grinwis M."/>
            <person name="Eshaghurshan C.S."/>
            <person name="Surette M.G."/>
            <person name="Haas B."/>
            <person name="Nusbaum C."/>
            <person name="Birren B."/>
        </authorList>
    </citation>
    <scope>NUCLEOTIDE SEQUENCE [LARGE SCALE GENOMIC DNA]</scope>
    <source>
        <strain evidence="2">ATCC 700633</strain>
    </source>
</reference>
<keyword evidence="3" id="KW-1185">Reference proteome</keyword>
<dbReference type="STRING" id="626369.HMPREF0446_00887"/>
<dbReference type="InterPro" id="IPR042274">
    <property type="entry name" value="YycH/YycI_2"/>
</dbReference>
<accession>D0BLN4</accession>
<dbReference type="eggNOG" id="COG4863">
    <property type="taxonomic scope" value="Bacteria"/>
</dbReference>
<dbReference type="Gene3D" id="3.30.310.160">
    <property type="entry name" value="YycH protein, domain 2"/>
    <property type="match status" value="1"/>
</dbReference>
<dbReference type="HOGENOM" id="CLU_579707_0_0_9"/>
<comment type="caution">
    <text evidence="2">The sequence shown here is derived from an EMBL/GenBank/DDBJ whole genome shotgun (WGS) entry which is preliminary data.</text>
</comment>
<dbReference type="Proteomes" id="UP000002939">
    <property type="component" value="Unassembled WGS sequence"/>
</dbReference>
<evidence type="ECO:0000259" key="1">
    <source>
        <dbReference type="Pfam" id="PF07435"/>
    </source>
</evidence>